<dbReference type="Proteomes" id="UP001652625">
    <property type="component" value="Chromosome 06"/>
</dbReference>
<dbReference type="InterPro" id="IPR018957">
    <property type="entry name" value="Znf_C3HC4_RING-type"/>
</dbReference>
<evidence type="ECO:0000256" key="1">
    <source>
        <dbReference type="ARBA" id="ARBA00022723"/>
    </source>
</evidence>
<organism evidence="6 7">
    <name type="scientific">Hydra vulgaris</name>
    <name type="common">Hydra</name>
    <name type="synonym">Hydra attenuata</name>
    <dbReference type="NCBI Taxonomy" id="6087"/>
    <lineage>
        <taxon>Eukaryota</taxon>
        <taxon>Metazoa</taxon>
        <taxon>Cnidaria</taxon>
        <taxon>Hydrozoa</taxon>
        <taxon>Hydroidolina</taxon>
        <taxon>Anthoathecata</taxon>
        <taxon>Aplanulata</taxon>
        <taxon>Hydridae</taxon>
        <taxon>Hydra</taxon>
    </lineage>
</organism>
<gene>
    <name evidence="7" type="primary">LOC136081291</name>
</gene>
<dbReference type="SMART" id="SM00184">
    <property type="entry name" value="RING"/>
    <property type="match status" value="1"/>
</dbReference>
<dbReference type="GeneID" id="136081291"/>
<dbReference type="PROSITE" id="PS50089">
    <property type="entry name" value="ZF_RING_2"/>
    <property type="match status" value="1"/>
</dbReference>
<dbReference type="SUPFAM" id="SSF57850">
    <property type="entry name" value="RING/U-box"/>
    <property type="match status" value="1"/>
</dbReference>
<evidence type="ECO:0000256" key="3">
    <source>
        <dbReference type="ARBA" id="ARBA00022833"/>
    </source>
</evidence>
<keyword evidence="6" id="KW-1185">Reference proteome</keyword>
<evidence type="ECO:0000313" key="7">
    <source>
        <dbReference type="RefSeq" id="XP_065654669.1"/>
    </source>
</evidence>
<evidence type="ECO:0000256" key="2">
    <source>
        <dbReference type="ARBA" id="ARBA00022771"/>
    </source>
</evidence>
<proteinExistence type="predicted"/>
<dbReference type="RefSeq" id="XP_065654669.1">
    <property type="nucleotide sequence ID" value="XM_065798597.1"/>
</dbReference>
<sequence length="243" mass="28086">MELHNKNIKLFCRVCGQLLGKKHYFIGEIHKVKLEKLFHVEMTDLEIVHPPKMCKKCYCTMNNVLSRKTSTVLGPCTKWKPHCDDCFTYQSVKKLRKGLVVLARCSGRQKNDSKMFTFAMFTTIKEAITIIQDEDIDISELNNELNPHLQHCLCNICGKIPKQPLTLKKCEHLFCFFCIVENIKFKPISKAICPQCQEYLLYEDSLASNKTNSLIKMLTVACISTQNKRSKYNSNKNINIFHA</sequence>
<name>A0ABM4BZI1_HYDVU</name>
<evidence type="ECO:0000256" key="4">
    <source>
        <dbReference type="PROSITE-ProRule" id="PRU00175"/>
    </source>
</evidence>
<evidence type="ECO:0000313" key="6">
    <source>
        <dbReference type="Proteomes" id="UP001652625"/>
    </source>
</evidence>
<protein>
    <submittedName>
        <fullName evidence="7">V(D)J recombination-activating protein 1-like</fullName>
    </submittedName>
</protein>
<keyword evidence="2 4" id="KW-0863">Zinc-finger</keyword>
<dbReference type="PROSITE" id="PS00518">
    <property type="entry name" value="ZF_RING_1"/>
    <property type="match status" value="1"/>
</dbReference>
<keyword evidence="3" id="KW-0862">Zinc</keyword>
<dbReference type="InterPro" id="IPR017907">
    <property type="entry name" value="Znf_RING_CS"/>
</dbReference>
<accession>A0ABM4BZI1</accession>
<keyword evidence="1" id="KW-0479">Metal-binding</keyword>
<dbReference type="InterPro" id="IPR001841">
    <property type="entry name" value="Znf_RING"/>
</dbReference>
<dbReference type="Gene3D" id="3.30.40.10">
    <property type="entry name" value="Zinc/RING finger domain, C3HC4 (zinc finger)"/>
    <property type="match status" value="1"/>
</dbReference>
<dbReference type="InterPro" id="IPR013083">
    <property type="entry name" value="Znf_RING/FYVE/PHD"/>
</dbReference>
<reference evidence="7" key="1">
    <citation type="submission" date="2025-08" db="UniProtKB">
        <authorList>
            <consortium name="RefSeq"/>
        </authorList>
    </citation>
    <scope>IDENTIFICATION</scope>
</reference>
<evidence type="ECO:0000259" key="5">
    <source>
        <dbReference type="PROSITE" id="PS50089"/>
    </source>
</evidence>
<dbReference type="Pfam" id="PF00097">
    <property type="entry name" value="zf-C3HC4"/>
    <property type="match status" value="1"/>
</dbReference>
<feature type="domain" description="RING-type" evidence="5">
    <location>
        <begin position="154"/>
        <end position="197"/>
    </location>
</feature>